<proteinExistence type="predicted"/>
<dbReference type="GeneID" id="62206374"/>
<evidence type="ECO:0000256" key="1">
    <source>
        <dbReference type="SAM" id="MobiDB-lite"/>
    </source>
</evidence>
<organism evidence="2 3">
    <name type="scientific">Alternaria burnsii</name>
    <dbReference type="NCBI Taxonomy" id="1187904"/>
    <lineage>
        <taxon>Eukaryota</taxon>
        <taxon>Fungi</taxon>
        <taxon>Dikarya</taxon>
        <taxon>Ascomycota</taxon>
        <taxon>Pezizomycotina</taxon>
        <taxon>Dothideomycetes</taxon>
        <taxon>Pleosporomycetidae</taxon>
        <taxon>Pleosporales</taxon>
        <taxon>Pleosporineae</taxon>
        <taxon>Pleosporaceae</taxon>
        <taxon>Alternaria</taxon>
        <taxon>Alternaria sect. Alternaria</taxon>
    </lineage>
</organism>
<dbReference type="AlphaFoldDB" id="A0A8H7B675"/>
<protein>
    <submittedName>
        <fullName evidence="2">Uncharacterized protein</fullName>
    </submittedName>
</protein>
<dbReference type="RefSeq" id="XP_038783861.1">
    <property type="nucleotide sequence ID" value="XM_038933196.1"/>
</dbReference>
<accession>A0A8H7B675</accession>
<comment type="caution">
    <text evidence="2">The sequence shown here is derived from an EMBL/GenBank/DDBJ whole genome shotgun (WGS) entry which is preliminary data.</text>
</comment>
<evidence type="ECO:0000313" key="3">
    <source>
        <dbReference type="Proteomes" id="UP000596902"/>
    </source>
</evidence>
<name>A0A8H7B675_9PLEO</name>
<gene>
    <name evidence="2" type="ORF">GT037_008149</name>
</gene>
<dbReference type="Proteomes" id="UP000596902">
    <property type="component" value="Unassembled WGS sequence"/>
</dbReference>
<feature type="compositionally biased region" description="Basic and acidic residues" evidence="1">
    <location>
        <begin position="96"/>
        <end position="108"/>
    </location>
</feature>
<reference evidence="2" key="1">
    <citation type="submission" date="2020-01" db="EMBL/GenBank/DDBJ databases">
        <authorList>
            <person name="Feng Z.H.Z."/>
        </authorList>
    </citation>
    <scope>NUCLEOTIDE SEQUENCE</scope>
    <source>
        <strain evidence="2">CBS107.38</strain>
    </source>
</reference>
<keyword evidence="3" id="KW-1185">Reference proteome</keyword>
<sequence length="173" mass="19360">MDASTRQFFENIRLEPNWIDQHLMSNFSGLTTTDCQAEWILFSITPSPVLVPSVPIESPETHIVSPTSEDYFMATMSSEATDYRTYVEAPEGSAEASHDRASSNDWQDIHKLSPRNTEEQTTEVPSIEQLKARGKGHYTCPHGTACDKGGVQPDGQLTVYERNSAFRYVPNTT</sequence>
<reference evidence="2" key="2">
    <citation type="submission" date="2020-08" db="EMBL/GenBank/DDBJ databases">
        <title>Draft Genome Sequence of Cumin Blight Pathogen Alternaria burnsii.</title>
        <authorList>
            <person name="Feng Z."/>
        </authorList>
    </citation>
    <scope>NUCLEOTIDE SEQUENCE</scope>
    <source>
        <strain evidence="2">CBS107.38</strain>
    </source>
</reference>
<dbReference type="EMBL" id="JAAABM010000012">
    <property type="protein sequence ID" value="KAF7673534.1"/>
    <property type="molecule type" value="Genomic_DNA"/>
</dbReference>
<feature type="region of interest" description="Disordered" evidence="1">
    <location>
        <begin position="89"/>
        <end position="108"/>
    </location>
</feature>
<evidence type="ECO:0000313" key="2">
    <source>
        <dbReference type="EMBL" id="KAF7673534.1"/>
    </source>
</evidence>